<keyword evidence="3" id="KW-1185">Reference proteome</keyword>
<comment type="caution">
    <text evidence="2">The sequence shown here is derived from an EMBL/GenBank/DDBJ whole genome shotgun (WGS) entry which is preliminary data.</text>
</comment>
<evidence type="ECO:0000313" key="2">
    <source>
        <dbReference type="EMBL" id="KAG8170653.1"/>
    </source>
</evidence>
<gene>
    <name evidence="2" type="ORF">JTE90_004668</name>
</gene>
<feature type="compositionally biased region" description="Basic and acidic residues" evidence="1">
    <location>
        <begin position="34"/>
        <end position="49"/>
    </location>
</feature>
<name>A0AAV6TFY2_9ARAC</name>
<evidence type="ECO:0000313" key="3">
    <source>
        <dbReference type="Proteomes" id="UP000827092"/>
    </source>
</evidence>
<evidence type="ECO:0000256" key="1">
    <source>
        <dbReference type="SAM" id="MobiDB-lite"/>
    </source>
</evidence>
<protein>
    <submittedName>
        <fullName evidence="2">Uncharacterized protein</fullName>
    </submittedName>
</protein>
<feature type="region of interest" description="Disordered" evidence="1">
    <location>
        <begin position="25"/>
        <end position="49"/>
    </location>
</feature>
<dbReference type="AlphaFoldDB" id="A0AAV6TFY2"/>
<sequence length="82" mass="9149">MTTPALRETKALWFRGKYGSKAELKGIEGGSTTDQRDEPAEFKHINKRGKEPTGFLSTRVWITCDGVAQARSPARRAWEIGV</sequence>
<organism evidence="2 3">
    <name type="scientific">Oedothorax gibbosus</name>
    <dbReference type="NCBI Taxonomy" id="931172"/>
    <lineage>
        <taxon>Eukaryota</taxon>
        <taxon>Metazoa</taxon>
        <taxon>Ecdysozoa</taxon>
        <taxon>Arthropoda</taxon>
        <taxon>Chelicerata</taxon>
        <taxon>Arachnida</taxon>
        <taxon>Araneae</taxon>
        <taxon>Araneomorphae</taxon>
        <taxon>Entelegynae</taxon>
        <taxon>Araneoidea</taxon>
        <taxon>Linyphiidae</taxon>
        <taxon>Erigoninae</taxon>
        <taxon>Oedothorax</taxon>
    </lineage>
</organism>
<reference evidence="2 3" key="1">
    <citation type="journal article" date="2022" name="Nat. Ecol. Evol.">
        <title>A masculinizing supergene underlies an exaggerated male reproductive morph in a spider.</title>
        <authorList>
            <person name="Hendrickx F."/>
            <person name="De Corte Z."/>
            <person name="Sonet G."/>
            <person name="Van Belleghem S.M."/>
            <person name="Kostlbacher S."/>
            <person name="Vangestel C."/>
        </authorList>
    </citation>
    <scope>NUCLEOTIDE SEQUENCE [LARGE SCALE GENOMIC DNA]</scope>
    <source>
        <strain evidence="2">W744_W776</strain>
    </source>
</reference>
<dbReference type="Proteomes" id="UP000827092">
    <property type="component" value="Unassembled WGS sequence"/>
</dbReference>
<accession>A0AAV6TFY2</accession>
<dbReference type="EMBL" id="JAFNEN010005081">
    <property type="protein sequence ID" value="KAG8170653.1"/>
    <property type="molecule type" value="Genomic_DNA"/>
</dbReference>
<proteinExistence type="predicted"/>